<feature type="binding site" evidence="4">
    <location>
        <position position="82"/>
    </location>
    <ligand>
        <name>S-adenosyl-L-methionine</name>
        <dbReference type="ChEBI" id="CHEBI:59789"/>
    </ligand>
</feature>
<feature type="binding site" evidence="4">
    <location>
        <position position="155"/>
    </location>
    <ligand>
        <name>Mg(2+)</name>
        <dbReference type="ChEBI" id="CHEBI:18420"/>
    </ligand>
</feature>
<evidence type="ECO:0000256" key="2">
    <source>
        <dbReference type="ARBA" id="ARBA00022679"/>
    </source>
</evidence>
<comment type="caution">
    <text evidence="4">Lacks conserved residue(s) required for the propagation of feature annotation.</text>
</comment>
<feature type="binding site" evidence="4">
    <location>
        <position position="156"/>
    </location>
    <ligand>
        <name>Mg(2+)</name>
        <dbReference type="ChEBI" id="CHEBI:18420"/>
    </ligand>
</feature>
<evidence type="ECO:0000313" key="6">
    <source>
        <dbReference type="Proteomes" id="UP000044616"/>
    </source>
</evidence>
<dbReference type="CDD" id="cd02440">
    <property type="entry name" value="AdoMet_MTases"/>
    <property type="match status" value="1"/>
</dbReference>
<dbReference type="EMBL" id="CCEH01000006">
    <property type="protein sequence ID" value="CDR27843.1"/>
    <property type="molecule type" value="Genomic_DNA"/>
</dbReference>
<dbReference type="Proteomes" id="UP000044616">
    <property type="component" value="Unassembled WGS sequence"/>
</dbReference>
<keyword evidence="3 4" id="KW-0949">S-adenosyl-L-methionine</keyword>
<dbReference type="SUPFAM" id="SSF53335">
    <property type="entry name" value="S-adenosyl-L-methionine-dependent methyltransferases"/>
    <property type="match status" value="1"/>
</dbReference>
<dbReference type="GO" id="GO:0000287">
    <property type="term" value="F:magnesium ion binding"/>
    <property type="evidence" value="ECO:0007669"/>
    <property type="project" value="UniProtKB-UniRule"/>
</dbReference>
<evidence type="ECO:0000256" key="4">
    <source>
        <dbReference type="HAMAP-Rule" id="MF_02217"/>
    </source>
</evidence>
<feature type="binding site" evidence="4">
    <location>
        <position position="129"/>
    </location>
    <ligand>
        <name>S-adenosyl-L-methionine</name>
        <dbReference type="ChEBI" id="CHEBI:59789"/>
    </ligand>
</feature>
<dbReference type="GO" id="GO:0030488">
    <property type="term" value="P:tRNA methylation"/>
    <property type="evidence" value="ECO:0007669"/>
    <property type="project" value="UniProtKB-UniRule"/>
</dbReference>
<dbReference type="GO" id="GO:0016300">
    <property type="term" value="F:tRNA (uridine) methyltransferase activity"/>
    <property type="evidence" value="ECO:0007669"/>
    <property type="project" value="UniProtKB-UniRule"/>
</dbReference>
<evidence type="ECO:0000256" key="1">
    <source>
        <dbReference type="ARBA" id="ARBA00022603"/>
    </source>
</evidence>
<dbReference type="HAMAP" id="MF_02217">
    <property type="entry name" value="TrmR_methyltr"/>
    <property type="match status" value="1"/>
</dbReference>
<dbReference type="RefSeq" id="WP_047530046.1">
    <property type="nucleotide sequence ID" value="NZ_CCEH01000006.1"/>
</dbReference>
<dbReference type="PANTHER" id="PTHR10509">
    <property type="entry name" value="O-METHYLTRANSFERASE-RELATED"/>
    <property type="match status" value="1"/>
</dbReference>
<organism evidence="5 6">
    <name type="scientific">Staphylococcus schweitzeri</name>
    <dbReference type="NCBI Taxonomy" id="1654388"/>
    <lineage>
        <taxon>Bacteria</taxon>
        <taxon>Bacillati</taxon>
        <taxon>Bacillota</taxon>
        <taxon>Bacilli</taxon>
        <taxon>Bacillales</taxon>
        <taxon>Staphylococcaceae</taxon>
        <taxon>Staphylococcus</taxon>
    </lineage>
</organism>
<gene>
    <name evidence="4" type="primary">trmR</name>
    <name evidence="5" type="ORF">ERS140147_00960</name>
</gene>
<dbReference type="Gene3D" id="3.40.50.150">
    <property type="entry name" value="Vaccinia Virus protein VP39"/>
    <property type="match status" value="1"/>
</dbReference>
<dbReference type="Pfam" id="PF01596">
    <property type="entry name" value="Methyltransf_3"/>
    <property type="match status" value="1"/>
</dbReference>
<feature type="binding site" evidence="4">
    <location>
        <position position="65"/>
    </location>
    <ligand>
        <name>S-adenosyl-L-methionine</name>
        <dbReference type="ChEBI" id="CHEBI:59789"/>
    </ligand>
</feature>
<comment type="subunit">
    <text evidence="4">Homodimer.</text>
</comment>
<dbReference type="EC" id="2.1.1.-" evidence="4"/>
<feature type="binding site" evidence="4">
    <location>
        <position position="35"/>
    </location>
    <ligand>
        <name>S-adenosyl-L-methionine</name>
        <dbReference type="ChEBI" id="CHEBI:59789"/>
    </ligand>
</feature>
<dbReference type="AlphaFoldDB" id="A0A077ULE8"/>
<keyword evidence="2 4" id="KW-0808">Transferase</keyword>
<evidence type="ECO:0000256" key="3">
    <source>
        <dbReference type="ARBA" id="ARBA00022691"/>
    </source>
</evidence>
<comment type="function">
    <text evidence="4">Catalyzes the methylation of 5-hydroxyuridine (ho5U) to form 5-methoxyuridine (mo5U) at position 34 in tRNAs.</text>
</comment>
<dbReference type="GO" id="GO:0008171">
    <property type="term" value="F:O-methyltransferase activity"/>
    <property type="evidence" value="ECO:0007669"/>
    <property type="project" value="InterPro"/>
</dbReference>
<comment type="catalytic activity">
    <reaction evidence="4">
        <text>5-hydroxyuridine(34) in tRNA + S-adenosyl-L-methionine = 5-methoxyuridine(34) in tRNA + S-adenosyl-L-homocysteine + H(+)</text>
        <dbReference type="Rhea" id="RHEA:60524"/>
        <dbReference type="Rhea" id="RHEA-COMP:13381"/>
        <dbReference type="Rhea" id="RHEA-COMP:15591"/>
        <dbReference type="ChEBI" id="CHEBI:15378"/>
        <dbReference type="ChEBI" id="CHEBI:57856"/>
        <dbReference type="ChEBI" id="CHEBI:59789"/>
        <dbReference type="ChEBI" id="CHEBI:136877"/>
        <dbReference type="ChEBI" id="CHEBI:143860"/>
    </reaction>
</comment>
<dbReference type="GO" id="GO:0008757">
    <property type="term" value="F:S-adenosylmethionine-dependent methyltransferase activity"/>
    <property type="evidence" value="ECO:0007669"/>
    <property type="project" value="TreeGrafter"/>
</dbReference>
<keyword evidence="4" id="KW-0819">tRNA processing</keyword>
<comment type="similarity">
    <text evidence="4">Belongs to the class I-like SAM-binding methyltransferase superfamily. Cation-dependent O-methyltransferase family.</text>
</comment>
<name>A0A077ULE8_9STAP</name>
<dbReference type="InterPro" id="IPR002935">
    <property type="entry name" value="SAM_O-MeTrfase"/>
</dbReference>
<sequence>MDDLNKKYLTDLHQHQSTSIEVLREFAEVNEVPIVDRLTLDLIKQLIRMNNIKNILEIGTAIGYSSMQFASLSNDIHVTTIERNETMIKYAKQNFAEFKLENQIRLIEGNALEQFENVNDKVYDMIFIDAAKAQSKKFFEIYTPLLKQQGLVITDNVLYHGFVSDIGIVRSRNVRQMVKKVQDYNEWLIQQPGYTTNFLNIDDGLAISIKGE</sequence>
<dbReference type="InterPro" id="IPR029063">
    <property type="entry name" value="SAM-dependent_MTases_sf"/>
</dbReference>
<protein>
    <recommendedName>
        <fullName evidence="4">tRNA 5-hydroxyuridine methyltransferase</fullName>
        <ecNumber evidence="4">2.1.1.-</ecNumber>
    </recommendedName>
    <alternativeName>
        <fullName evidence="4">ho5U methyltransferase</fullName>
    </alternativeName>
</protein>
<dbReference type="InterPro" id="IPR043675">
    <property type="entry name" value="TrmR_methyltr"/>
</dbReference>
<keyword evidence="4" id="KW-0460">Magnesium</keyword>
<dbReference type="PANTHER" id="PTHR10509:SF14">
    <property type="entry name" value="CAFFEOYL-COA O-METHYLTRANSFERASE 3-RELATED"/>
    <property type="match status" value="1"/>
</dbReference>
<keyword evidence="1 4" id="KW-0489">Methyltransferase</keyword>
<evidence type="ECO:0000313" key="5">
    <source>
        <dbReference type="EMBL" id="CDR27843.1"/>
    </source>
</evidence>
<reference evidence="5 6" key="1">
    <citation type="submission" date="2014-05" db="EMBL/GenBank/DDBJ databases">
        <authorList>
            <person name="Aslett A.Martin."/>
            <person name="De Silva Nishadi"/>
        </authorList>
    </citation>
    <scope>NUCLEOTIDE SEQUENCE [LARGE SCALE GENOMIC DNA]</scope>
</reference>
<keyword evidence="4" id="KW-0479">Metal-binding</keyword>
<dbReference type="PROSITE" id="PS51682">
    <property type="entry name" value="SAM_OMT_I"/>
    <property type="match status" value="1"/>
</dbReference>
<proteinExistence type="inferred from homology"/>
<accession>A0A077ULE8</accession>
<feature type="binding site" evidence="4">
    <location>
        <position position="129"/>
    </location>
    <ligand>
        <name>Mg(2+)</name>
        <dbReference type="ChEBI" id="CHEBI:18420"/>
    </ligand>
</feature>
<dbReference type="InterPro" id="IPR050362">
    <property type="entry name" value="Cation-dep_OMT"/>
</dbReference>